<accession>A0A4U1IEV0</accession>
<proteinExistence type="predicted"/>
<dbReference type="AlphaFoldDB" id="A0A4U1IEV0"/>
<dbReference type="Proteomes" id="UP000305539">
    <property type="component" value="Unassembled WGS sequence"/>
</dbReference>
<protein>
    <submittedName>
        <fullName evidence="1">Uncharacterized protein</fullName>
    </submittedName>
</protein>
<comment type="caution">
    <text evidence="1">The sequence shown here is derived from an EMBL/GenBank/DDBJ whole genome shotgun (WGS) entry which is preliminary data.</text>
</comment>
<keyword evidence="2" id="KW-1185">Reference proteome</keyword>
<evidence type="ECO:0000313" key="1">
    <source>
        <dbReference type="EMBL" id="TKC92233.1"/>
    </source>
</evidence>
<evidence type="ECO:0000313" key="2">
    <source>
        <dbReference type="Proteomes" id="UP000305539"/>
    </source>
</evidence>
<dbReference type="EMBL" id="SWJE01000001">
    <property type="protein sequence ID" value="TKC92233.1"/>
    <property type="molecule type" value="Genomic_DNA"/>
</dbReference>
<name>A0A4U1IEV0_9BURK</name>
<organism evidence="1 2">
    <name type="scientific">Trinickia terrae</name>
    <dbReference type="NCBI Taxonomy" id="2571161"/>
    <lineage>
        <taxon>Bacteria</taxon>
        <taxon>Pseudomonadati</taxon>
        <taxon>Pseudomonadota</taxon>
        <taxon>Betaproteobacteria</taxon>
        <taxon>Burkholderiales</taxon>
        <taxon>Burkholderiaceae</taxon>
        <taxon>Trinickia</taxon>
    </lineage>
</organism>
<reference evidence="1 2" key="1">
    <citation type="submission" date="2019-04" db="EMBL/GenBank/DDBJ databases">
        <title>Trinickia sp. 7GSK02, isolated from subtropical forest soil.</title>
        <authorList>
            <person name="Gao Z.-H."/>
            <person name="Qiu L.-H."/>
        </authorList>
    </citation>
    <scope>NUCLEOTIDE SEQUENCE [LARGE SCALE GENOMIC DNA]</scope>
    <source>
        <strain evidence="1 2">7GSK02</strain>
    </source>
</reference>
<dbReference type="RefSeq" id="WP_136892014.1">
    <property type="nucleotide sequence ID" value="NZ_SWJE01000001.1"/>
</dbReference>
<sequence length="90" mass="9494">MEVSLVRQVAISLLRASAETVKTKIAIASGTNDTQSTALHPTPSKIRLSQSYLSGFAAADCVQPDRRSRTLSFVMADGVFAGLTGPQLVS</sequence>
<gene>
    <name evidence="1" type="ORF">FAZ69_00580</name>
</gene>